<dbReference type="GO" id="GO:0006457">
    <property type="term" value="P:protein folding"/>
    <property type="evidence" value="ECO:0007669"/>
    <property type="project" value="InterPro"/>
</dbReference>
<dbReference type="EMBL" id="PYGD01000009">
    <property type="protein sequence ID" value="PSK90145.1"/>
    <property type="molecule type" value="Genomic_DNA"/>
</dbReference>
<dbReference type="PROSITE" id="PS51257">
    <property type="entry name" value="PROKAR_LIPOPROTEIN"/>
    <property type="match status" value="1"/>
</dbReference>
<evidence type="ECO:0000256" key="3">
    <source>
        <dbReference type="ARBA" id="ARBA00023235"/>
    </source>
</evidence>
<comment type="function">
    <text evidence="4">PPIases accelerate the folding of proteins. It catalyzes the cis-trans isomerization of proline imidic peptide bonds in oligopeptides.</text>
</comment>
<comment type="caution">
    <text evidence="7">The sequence shown here is derived from an EMBL/GenBank/DDBJ whole genome shotgun (WGS) entry which is preliminary data.</text>
</comment>
<dbReference type="Proteomes" id="UP000240572">
    <property type="component" value="Unassembled WGS sequence"/>
</dbReference>
<evidence type="ECO:0000256" key="5">
    <source>
        <dbReference type="SAM" id="MobiDB-lite"/>
    </source>
</evidence>
<comment type="similarity">
    <text evidence="1 4">Belongs to the cyclophilin-type PPIase family.</text>
</comment>
<comment type="catalytic activity">
    <reaction evidence="4">
        <text>[protein]-peptidylproline (omega=180) = [protein]-peptidylproline (omega=0)</text>
        <dbReference type="Rhea" id="RHEA:16237"/>
        <dbReference type="Rhea" id="RHEA-COMP:10747"/>
        <dbReference type="Rhea" id="RHEA-COMP:10748"/>
        <dbReference type="ChEBI" id="CHEBI:83833"/>
        <dbReference type="ChEBI" id="CHEBI:83834"/>
        <dbReference type="EC" id="5.2.1.8"/>
    </reaction>
</comment>
<dbReference type="PANTHER" id="PTHR45625">
    <property type="entry name" value="PEPTIDYL-PROLYL CIS-TRANS ISOMERASE-RELATED"/>
    <property type="match status" value="1"/>
</dbReference>
<evidence type="ECO:0000313" key="7">
    <source>
        <dbReference type="EMBL" id="PSK90145.1"/>
    </source>
</evidence>
<dbReference type="AlphaFoldDB" id="A0A2P8CYT5"/>
<protein>
    <recommendedName>
        <fullName evidence="4">Peptidyl-prolyl cis-trans isomerase</fullName>
        <shortName evidence="4">PPIase</shortName>
        <ecNumber evidence="4">5.2.1.8</ecNumber>
    </recommendedName>
</protein>
<dbReference type="InterPro" id="IPR002130">
    <property type="entry name" value="Cyclophilin-type_PPIase_dom"/>
</dbReference>
<reference evidence="7 8" key="1">
    <citation type="submission" date="2018-03" db="EMBL/GenBank/DDBJ databases">
        <title>Genomic Encyclopedia of Type Strains, Phase III (KMG-III): the genomes of soil and plant-associated and newly described type strains.</title>
        <authorList>
            <person name="Whitman W."/>
        </authorList>
    </citation>
    <scope>NUCLEOTIDE SEQUENCE [LARGE SCALE GENOMIC DNA]</scope>
    <source>
        <strain evidence="7 8">CGMCC 1.12700</strain>
    </source>
</reference>
<dbReference type="Pfam" id="PF00160">
    <property type="entry name" value="Pro_isomerase"/>
    <property type="match status" value="1"/>
</dbReference>
<dbReference type="GO" id="GO:0003755">
    <property type="term" value="F:peptidyl-prolyl cis-trans isomerase activity"/>
    <property type="evidence" value="ECO:0007669"/>
    <property type="project" value="UniProtKB-UniRule"/>
</dbReference>
<proteinExistence type="inferred from homology"/>
<keyword evidence="3 4" id="KW-0413">Isomerase</keyword>
<evidence type="ECO:0000256" key="4">
    <source>
        <dbReference type="RuleBase" id="RU363019"/>
    </source>
</evidence>
<dbReference type="PROSITE" id="PS00170">
    <property type="entry name" value="CSA_PPIASE_1"/>
    <property type="match status" value="1"/>
</dbReference>
<sequence length="215" mass="24051">MKKLLSLLFCSSVLLFQSCLKDNSPPLVPDPPVTGQKEKVIEIQTDFGNMYVWLYKETPLHRENFLKLAGQQFYDNTTFHRIIKDFMIQGGDPKSKDDDPNNDGTGGPGYDIPAEFVSSLKNVRGALATARLGDNVNPQKASNGSQFFINLVANTHLDNNYTVFGFVMKGMEAADKIVVQPKNANDRPLTNIKMQVKVLEKTKAEILSEYGYEVK</sequence>
<dbReference type="Gene3D" id="2.40.100.10">
    <property type="entry name" value="Cyclophilin-like"/>
    <property type="match status" value="1"/>
</dbReference>
<dbReference type="SUPFAM" id="SSF50891">
    <property type="entry name" value="Cyclophilin-like"/>
    <property type="match status" value="1"/>
</dbReference>
<dbReference type="PANTHER" id="PTHR45625:SF4">
    <property type="entry name" value="PEPTIDYLPROLYL ISOMERASE DOMAIN AND WD REPEAT-CONTAINING PROTEIN 1"/>
    <property type="match status" value="1"/>
</dbReference>
<accession>A0A2P8CYT5</accession>
<keyword evidence="8" id="KW-1185">Reference proteome</keyword>
<name>A0A2P8CYT5_9BACT</name>
<dbReference type="InterPro" id="IPR020892">
    <property type="entry name" value="Cyclophilin-type_PPIase_CS"/>
</dbReference>
<evidence type="ECO:0000313" key="8">
    <source>
        <dbReference type="Proteomes" id="UP000240572"/>
    </source>
</evidence>
<dbReference type="InterPro" id="IPR044666">
    <property type="entry name" value="Cyclophilin_A-like"/>
</dbReference>
<dbReference type="RefSeq" id="WP_106524484.1">
    <property type="nucleotide sequence ID" value="NZ_PYGD01000009.1"/>
</dbReference>
<evidence type="ECO:0000259" key="6">
    <source>
        <dbReference type="PROSITE" id="PS50072"/>
    </source>
</evidence>
<dbReference type="OrthoDB" id="9807797at2"/>
<evidence type="ECO:0000256" key="1">
    <source>
        <dbReference type="ARBA" id="ARBA00007365"/>
    </source>
</evidence>
<evidence type="ECO:0000256" key="2">
    <source>
        <dbReference type="ARBA" id="ARBA00023110"/>
    </source>
</evidence>
<dbReference type="InterPro" id="IPR029000">
    <property type="entry name" value="Cyclophilin-like_dom_sf"/>
</dbReference>
<dbReference type="CDD" id="cd00317">
    <property type="entry name" value="cyclophilin"/>
    <property type="match status" value="1"/>
</dbReference>
<dbReference type="PRINTS" id="PR00153">
    <property type="entry name" value="CSAPPISMRASE"/>
</dbReference>
<feature type="domain" description="PPIase cyclophilin-type" evidence="6">
    <location>
        <begin position="48"/>
        <end position="194"/>
    </location>
</feature>
<dbReference type="EC" id="5.2.1.8" evidence="4"/>
<keyword evidence="2 4" id="KW-0697">Rotamase</keyword>
<organism evidence="7 8">
    <name type="scientific">Taibaiella chishuiensis</name>
    <dbReference type="NCBI Taxonomy" id="1434707"/>
    <lineage>
        <taxon>Bacteria</taxon>
        <taxon>Pseudomonadati</taxon>
        <taxon>Bacteroidota</taxon>
        <taxon>Chitinophagia</taxon>
        <taxon>Chitinophagales</taxon>
        <taxon>Chitinophagaceae</taxon>
        <taxon>Taibaiella</taxon>
    </lineage>
</organism>
<dbReference type="PROSITE" id="PS50072">
    <property type="entry name" value="CSA_PPIASE_2"/>
    <property type="match status" value="1"/>
</dbReference>
<feature type="region of interest" description="Disordered" evidence="5">
    <location>
        <begin position="90"/>
        <end position="110"/>
    </location>
</feature>
<gene>
    <name evidence="7" type="ORF">B0I18_109151</name>
</gene>